<organism evidence="2 3">
    <name type="scientific">Candidatus Lokiarchaeum ossiferum</name>
    <dbReference type="NCBI Taxonomy" id="2951803"/>
    <lineage>
        <taxon>Archaea</taxon>
        <taxon>Promethearchaeati</taxon>
        <taxon>Promethearchaeota</taxon>
        <taxon>Promethearchaeia</taxon>
        <taxon>Promethearchaeales</taxon>
        <taxon>Promethearchaeaceae</taxon>
        <taxon>Candidatus Lokiarchaeum</taxon>
    </lineage>
</organism>
<keyword evidence="3" id="KW-1185">Reference proteome</keyword>
<evidence type="ECO:0000256" key="1">
    <source>
        <dbReference type="SAM" id="Coils"/>
    </source>
</evidence>
<feature type="coiled-coil region" evidence="1">
    <location>
        <begin position="51"/>
        <end position="85"/>
    </location>
</feature>
<gene>
    <name evidence="2" type="ORF">NEF87_002729</name>
</gene>
<reference evidence="2" key="1">
    <citation type="submission" date="2022-09" db="EMBL/GenBank/DDBJ databases">
        <title>Actin cytoskeleton and complex cell architecture in an #Asgard archaeon.</title>
        <authorList>
            <person name="Ponce Toledo R.I."/>
            <person name="Schleper C."/>
            <person name="Rodrigues Oliveira T."/>
            <person name="Wollweber F."/>
            <person name="Xu J."/>
            <person name="Rittmann S."/>
            <person name="Klingl A."/>
            <person name="Pilhofer M."/>
        </authorList>
    </citation>
    <scope>NUCLEOTIDE SEQUENCE</scope>
    <source>
        <strain evidence="2">B-35</strain>
    </source>
</reference>
<protein>
    <submittedName>
        <fullName evidence="2">Uncharacterized protein</fullName>
    </submittedName>
</protein>
<proteinExistence type="predicted"/>
<evidence type="ECO:0000313" key="3">
    <source>
        <dbReference type="Proteomes" id="UP001208689"/>
    </source>
</evidence>
<dbReference type="EMBL" id="CP104013">
    <property type="protein sequence ID" value="UYP46444.1"/>
    <property type="molecule type" value="Genomic_DNA"/>
</dbReference>
<keyword evidence="1" id="KW-0175">Coiled coil</keyword>
<name>A0ABY6HV61_9ARCH</name>
<evidence type="ECO:0000313" key="2">
    <source>
        <dbReference type="EMBL" id="UYP46444.1"/>
    </source>
</evidence>
<dbReference type="Proteomes" id="UP001208689">
    <property type="component" value="Chromosome"/>
</dbReference>
<accession>A0ABY6HV61</accession>
<sequence length="88" mass="10051">MIPEMVFMQKKVSNKTSITSKTNNISEENTIEDVFEEDQLAESLDHFGAVAGNLQKIIQSLSSTVERLEGKLHNLEKRIEETERKKES</sequence>